<evidence type="ECO:0000313" key="3">
    <source>
        <dbReference type="Proteomes" id="UP000199221"/>
    </source>
</evidence>
<dbReference type="PIRSF" id="PIRSF039032">
    <property type="entry name" value="HigB-2"/>
    <property type="match status" value="1"/>
</dbReference>
<protein>
    <submittedName>
        <fullName evidence="1">Toxin</fullName>
    </submittedName>
</protein>
<dbReference type="AlphaFoldDB" id="A0A1H9M7U9"/>
<dbReference type="Proteomes" id="UP000199221">
    <property type="component" value="Unassembled WGS sequence"/>
</dbReference>
<dbReference type="GeneID" id="93675437"/>
<reference evidence="2 3" key="1">
    <citation type="submission" date="2016-10" db="EMBL/GenBank/DDBJ databases">
        <authorList>
            <person name="de Groot N.N."/>
        </authorList>
    </citation>
    <scope>NUCLEOTIDE SEQUENCE [LARGE SCALE GENOMIC DNA]</scope>
    <source>
        <strain evidence="2 3">LMG 27941</strain>
    </source>
</reference>
<dbReference type="EMBL" id="JAZDQQ010000006">
    <property type="protein sequence ID" value="MEE1880274.1"/>
    <property type="molecule type" value="Genomic_DNA"/>
</dbReference>
<dbReference type="Proteomes" id="UP001329505">
    <property type="component" value="Unassembled WGS sequence"/>
</dbReference>
<accession>A0A1H9M7U9</accession>
<reference evidence="1 4" key="2">
    <citation type="submission" date="2024-01" db="EMBL/GenBank/DDBJ databases">
        <title>Unpublished Manusciprt.</title>
        <authorList>
            <person name="Duman M."/>
            <person name="Valdes E.G."/>
            <person name="Ajmi N."/>
            <person name="Altun S."/>
            <person name="Saticioglu I.B."/>
        </authorList>
    </citation>
    <scope>NUCLEOTIDE SEQUENCE [LARGE SCALE GENOMIC DNA]</scope>
    <source>
        <strain evidence="1 4">139P</strain>
    </source>
</reference>
<proteinExistence type="predicted"/>
<gene>
    <name evidence="2" type="ORF">SAMN05216230_106102</name>
    <name evidence="1" type="ORF">V0R55_08880</name>
</gene>
<dbReference type="EMBL" id="FOEQ01000006">
    <property type="protein sequence ID" value="SER19702.1"/>
    <property type="molecule type" value="Genomic_DNA"/>
</dbReference>
<keyword evidence="4" id="KW-1185">Reference proteome</keyword>
<name>A0A1H9M7U9_9PSED</name>
<organism evidence="2 3">
    <name type="scientific">Pseudomonas soli</name>
    <dbReference type="NCBI Taxonomy" id="1306993"/>
    <lineage>
        <taxon>Bacteria</taxon>
        <taxon>Pseudomonadati</taxon>
        <taxon>Pseudomonadota</taxon>
        <taxon>Gammaproteobacteria</taxon>
        <taxon>Pseudomonadales</taxon>
        <taxon>Pseudomonadaceae</taxon>
        <taxon>Pseudomonas</taxon>
    </lineage>
</organism>
<sequence>MDALFIELPAFERFRSQYLDDEDFRSLQRVLLLHPHAGDVIKGTGGLRKVRFADALRHKGKRGGTRIIYYWWQAGLQFWLFTLYGKEVQDDLTPQQRQALKNLLEREYLMRTTNATQHLH</sequence>
<evidence type="ECO:0000313" key="2">
    <source>
        <dbReference type="EMBL" id="SER19702.1"/>
    </source>
</evidence>
<dbReference type="RefSeq" id="WP_094011518.1">
    <property type="nucleotide sequence ID" value="NZ_CP128543.1"/>
</dbReference>
<evidence type="ECO:0000313" key="4">
    <source>
        <dbReference type="Proteomes" id="UP001329505"/>
    </source>
</evidence>
<dbReference type="InterPro" id="IPR009387">
    <property type="entry name" value="HigB-2"/>
</dbReference>
<evidence type="ECO:0000313" key="1">
    <source>
        <dbReference type="EMBL" id="MEE1880274.1"/>
    </source>
</evidence>